<dbReference type="Pfam" id="PF00501">
    <property type="entry name" value="AMP-binding"/>
    <property type="match status" value="1"/>
</dbReference>
<dbReference type="AlphaFoldDB" id="A0A9W7GDN1"/>
<dbReference type="OrthoDB" id="199633at2759"/>
<dbReference type="Gene3D" id="3.40.50.12780">
    <property type="entry name" value="N-terminal domain of ligase-like"/>
    <property type="match status" value="1"/>
</dbReference>
<comment type="caution">
    <text evidence="3">The sequence shown here is derived from an EMBL/GenBank/DDBJ whole genome shotgun (WGS) entry which is preliminary data.</text>
</comment>
<feature type="region of interest" description="Disordered" evidence="1">
    <location>
        <begin position="738"/>
        <end position="762"/>
    </location>
</feature>
<dbReference type="PANTHER" id="PTHR22754">
    <property type="entry name" value="DISCO-INTERACTING PROTEIN 2 DIP2 -RELATED"/>
    <property type="match status" value="1"/>
</dbReference>
<evidence type="ECO:0000313" key="4">
    <source>
        <dbReference type="Proteomes" id="UP001165065"/>
    </source>
</evidence>
<sequence>MTSDSTLPPTLLGRIEHFATIYPTKLALSFYTSVPASILSSSSLPKASKSYTYSQLYSTILHLSNTIPSLTSSSPGDRILLVYTPSISFIISFLALIHCGLVPVPVFPPNPLNVKTDAGAFDNIITSSGAKVALTNGEYDKARKLGRLKGSGKFAGSSRVTWYNTSTLSSPPSSPPPPTSTTSHRTTGLCFLQYTSGSTSLPKGVCITMKSLHHNLTSITSALSTSPETKEVSWLPQYHDMGLIGSYLGLLFCGGEGYYMSPMTFIKDPMSCLRLCSIIEGTHIQMPNFAFGLLAKRRKEEVRKGKVRRMDLSTIKHVINAAEPVDRETVDSFIEVFKDDGFNKEAISVTYGLAENTVLVTEGGCGGVNGRMKEGGVVEVIEKWVYGDTSVPPSSEGVRSWCSCGKVSVGNGIIVTIVGSSGEVKDEGVEGEIWVGGDSKADGYYGGVEEEEWNGVTKGEEGREGWLKTGDLGFVYDGELYVTGRSKDLVIVRGKNHYPQDIELTVSQVLNGSYIRPGCVGCFSLAGRGRGGGGDGDDVAVVAEVRGMKELKDAGGGEGLGRTIREEVMRTHGLGLRHVVVVEPRTVPKTSSGKIARSLCKRRFVGKELKVVKGGWSKFEVEEGEEVGGEEGWEGEGEGEGEAEEEWDEAKVAEIRGLSEDEILAKLRGVVGSITGSGPGDVSTDSALTVVMDSMSISQFKGMLEARFYVRVSEGYLFRDDCNLGKLAVAVKEGKAGDDYDMEGGGGEGGGGGGGKVEGPALAPPGLCCTVS</sequence>
<reference evidence="4" key="1">
    <citation type="journal article" date="2023" name="Commun. Biol.">
        <title>Genome analysis of Parmales, the sister group of diatoms, reveals the evolutionary specialization of diatoms from phago-mixotrophs to photoautotrophs.</title>
        <authorList>
            <person name="Ban H."/>
            <person name="Sato S."/>
            <person name="Yoshikawa S."/>
            <person name="Yamada K."/>
            <person name="Nakamura Y."/>
            <person name="Ichinomiya M."/>
            <person name="Sato N."/>
            <person name="Blanc-Mathieu R."/>
            <person name="Endo H."/>
            <person name="Kuwata A."/>
            <person name="Ogata H."/>
        </authorList>
    </citation>
    <scope>NUCLEOTIDE SEQUENCE [LARGE SCALE GENOMIC DNA]</scope>
</reference>
<dbReference type="InterPro" id="IPR020845">
    <property type="entry name" value="AMP-binding_CS"/>
</dbReference>
<accession>A0A9W7GDN1</accession>
<feature type="compositionally biased region" description="Gly residues" evidence="1">
    <location>
        <begin position="743"/>
        <end position="757"/>
    </location>
</feature>
<evidence type="ECO:0000256" key="1">
    <source>
        <dbReference type="SAM" id="MobiDB-lite"/>
    </source>
</evidence>
<feature type="domain" description="AMP-dependent synthetase/ligase" evidence="2">
    <location>
        <begin position="39"/>
        <end position="445"/>
    </location>
</feature>
<evidence type="ECO:0000313" key="3">
    <source>
        <dbReference type="EMBL" id="GMI42196.1"/>
    </source>
</evidence>
<protein>
    <recommendedName>
        <fullName evidence="2">AMP-dependent synthetase/ligase domain-containing protein</fullName>
    </recommendedName>
</protein>
<dbReference type="EMBL" id="BRYA01000167">
    <property type="protein sequence ID" value="GMI42196.1"/>
    <property type="molecule type" value="Genomic_DNA"/>
</dbReference>
<dbReference type="PANTHER" id="PTHR22754:SF32">
    <property type="entry name" value="DISCO-INTERACTING PROTEIN 2"/>
    <property type="match status" value="1"/>
</dbReference>
<organism evidence="3 4">
    <name type="scientific">Triparma columacea</name>
    <dbReference type="NCBI Taxonomy" id="722753"/>
    <lineage>
        <taxon>Eukaryota</taxon>
        <taxon>Sar</taxon>
        <taxon>Stramenopiles</taxon>
        <taxon>Ochrophyta</taxon>
        <taxon>Bolidophyceae</taxon>
        <taxon>Parmales</taxon>
        <taxon>Triparmaceae</taxon>
        <taxon>Triparma</taxon>
    </lineage>
</organism>
<feature type="region of interest" description="Disordered" evidence="1">
    <location>
        <begin position="165"/>
        <end position="184"/>
    </location>
</feature>
<dbReference type="InterPro" id="IPR045851">
    <property type="entry name" value="AMP-bd_C_sf"/>
</dbReference>
<keyword evidence="4" id="KW-1185">Reference proteome</keyword>
<proteinExistence type="predicted"/>
<dbReference type="InterPro" id="IPR042099">
    <property type="entry name" value="ANL_N_sf"/>
</dbReference>
<dbReference type="Proteomes" id="UP001165065">
    <property type="component" value="Unassembled WGS sequence"/>
</dbReference>
<evidence type="ECO:0000259" key="2">
    <source>
        <dbReference type="Pfam" id="PF00501"/>
    </source>
</evidence>
<name>A0A9W7GDN1_9STRA</name>
<dbReference type="PROSITE" id="PS00455">
    <property type="entry name" value="AMP_BINDING"/>
    <property type="match status" value="1"/>
</dbReference>
<dbReference type="InterPro" id="IPR000873">
    <property type="entry name" value="AMP-dep_synth/lig_dom"/>
</dbReference>
<feature type="region of interest" description="Disordered" evidence="1">
    <location>
        <begin position="623"/>
        <end position="647"/>
    </location>
</feature>
<dbReference type="SUPFAM" id="SSF56801">
    <property type="entry name" value="Acetyl-CoA synthetase-like"/>
    <property type="match status" value="1"/>
</dbReference>
<gene>
    <name evidence="3" type="ORF">TrCOL_g4628</name>
</gene>
<dbReference type="Gene3D" id="3.30.300.30">
    <property type="match status" value="1"/>
</dbReference>